<evidence type="ECO:0000313" key="5">
    <source>
        <dbReference type="Proteomes" id="UP000001116"/>
    </source>
</evidence>
<dbReference type="SUPFAM" id="SSF51735">
    <property type="entry name" value="NAD(P)-binding Rossmann-fold domains"/>
    <property type="match status" value="1"/>
</dbReference>
<reference evidence="5" key="1">
    <citation type="journal article" date="2008" name="PLoS ONE">
        <title>Survival in nuclear waste, extreme resistance, and potential applications gleaned from the genome sequence of Kineococcus radiotolerans SRS30216.</title>
        <authorList>
            <person name="Bagwell C.E."/>
            <person name="Bhat S."/>
            <person name="Hawkins G.M."/>
            <person name="Smith B.W."/>
            <person name="Biswas T."/>
            <person name="Hoover T.R."/>
            <person name="Saunders E."/>
            <person name="Han C.S."/>
            <person name="Tsodikov O.V."/>
            <person name="Shimkets L.J."/>
        </authorList>
    </citation>
    <scope>NUCLEOTIDE SEQUENCE [LARGE SCALE GENOMIC DNA]</scope>
    <source>
        <strain evidence="5">ATCC BAA-149 / DSM 14245 / SRS30216</strain>
    </source>
</reference>
<dbReference type="Proteomes" id="UP000001116">
    <property type="component" value="Chromosome"/>
</dbReference>
<protein>
    <submittedName>
        <fullName evidence="4">D-isomer specific 2-hydroxyacid dehydrogenase NAD-binding</fullName>
    </submittedName>
</protein>
<dbReference type="PANTHER" id="PTHR43333">
    <property type="entry name" value="2-HACID_DH_C DOMAIN-CONTAINING PROTEIN"/>
    <property type="match status" value="1"/>
</dbReference>
<organism evidence="4 5">
    <name type="scientific">Kineococcus radiotolerans (strain ATCC BAA-149 / DSM 14245 / SRS30216)</name>
    <dbReference type="NCBI Taxonomy" id="266940"/>
    <lineage>
        <taxon>Bacteria</taxon>
        <taxon>Bacillati</taxon>
        <taxon>Actinomycetota</taxon>
        <taxon>Actinomycetes</taxon>
        <taxon>Kineosporiales</taxon>
        <taxon>Kineosporiaceae</taxon>
        <taxon>Kineococcus</taxon>
    </lineage>
</organism>
<gene>
    <name evidence="4" type="ordered locus">Krad_2139</name>
</gene>
<dbReference type="HOGENOM" id="CLU_019796_1_0_11"/>
<evidence type="ECO:0000313" key="4">
    <source>
        <dbReference type="EMBL" id="ABS03623.1"/>
    </source>
</evidence>
<dbReference type="Gene3D" id="3.40.50.720">
    <property type="entry name" value="NAD(P)-binding Rossmann-like Domain"/>
    <property type="match status" value="2"/>
</dbReference>
<dbReference type="STRING" id="266940.Krad_2139"/>
<dbReference type="EMBL" id="CP000750">
    <property type="protein sequence ID" value="ABS03623.1"/>
    <property type="molecule type" value="Genomic_DNA"/>
</dbReference>
<dbReference type="InterPro" id="IPR036291">
    <property type="entry name" value="NAD(P)-bd_dom_sf"/>
</dbReference>
<feature type="domain" description="D-isomer specific 2-hydroxyacid dehydrogenase NAD-binding" evidence="3">
    <location>
        <begin position="110"/>
        <end position="272"/>
    </location>
</feature>
<dbReference type="CDD" id="cd05300">
    <property type="entry name" value="2-Hacid_dh_1"/>
    <property type="match status" value="1"/>
</dbReference>
<evidence type="ECO:0000256" key="1">
    <source>
        <dbReference type="ARBA" id="ARBA00023002"/>
    </source>
</evidence>
<dbReference type="InterPro" id="IPR006140">
    <property type="entry name" value="D-isomer_DH_NAD-bd"/>
</dbReference>
<keyword evidence="1" id="KW-0560">Oxidoreductase</keyword>
<dbReference type="AlphaFoldDB" id="A6W9Y4"/>
<dbReference type="GO" id="GO:0051287">
    <property type="term" value="F:NAD binding"/>
    <property type="evidence" value="ECO:0007669"/>
    <property type="project" value="InterPro"/>
</dbReference>
<accession>A6W9Y4</accession>
<keyword evidence="2" id="KW-0520">NAD</keyword>
<keyword evidence="5" id="KW-1185">Reference proteome</keyword>
<dbReference type="Pfam" id="PF02826">
    <property type="entry name" value="2-Hacid_dh_C"/>
    <property type="match status" value="1"/>
</dbReference>
<sequence>MSGPSVLVTGPVSAAERSQLTAAAPGLRLTFQDRPGSDPAALAATDGLVGSPTLEDLSSAPRLRWVHSWAAGVDGVLVGGRLPQPFASGQVLLTSAKGNGAVALAEHVMLLLLVLSRDFPRWQRAQSLRRWDRYEHGELFGSRVGIIGAGRAGREVELRARAFGMTVVGLRRHHARAELEDLLATSDALVVTAPATAETVGMLGEAEFARCARRPYYVCVSRGGVADDDALLRALRSGQLAGAGLDAHAVEPLPPDSPFWAEPNVVITPHNAATTAATRRRGLEILEHNLAAFAAGGPPGDFRGVVDVDGGY</sequence>
<evidence type="ECO:0000256" key="2">
    <source>
        <dbReference type="ARBA" id="ARBA00023027"/>
    </source>
</evidence>
<dbReference type="KEGG" id="kra:Krad_2139"/>
<evidence type="ECO:0000259" key="3">
    <source>
        <dbReference type="Pfam" id="PF02826"/>
    </source>
</evidence>
<dbReference type="eggNOG" id="COG0111">
    <property type="taxonomic scope" value="Bacteria"/>
</dbReference>
<dbReference type="RefSeq" id="WP_011981238.1">
    <property type="nucleotide sequence ID" value="NC_009664.2"/>
</dbReference>
<dbReference type="GO" id="GO:0016491">
    <property type="term" value="F:oxidoreductase activity"/>
    <property type="evidence" value="ECO:0007669"/>
    <property type="project" value="UniProtKB-KW"/>
</dbReference>
<dbReference type="SUPFAM" id="SSF52283">
    <property type="entry name" value="Formate/glycerate dehydrogenase catalytic domain-like"/>
    <property type="match status" value="1"/>
</dbReference>
<name>A6W9Y4_KINRD</name>
<proteinExistence type="predicted"/>
<dbReference type="OrthoDB" id="4324715at2"/>
<dbReference type="PANTHER" id="PTHR43333:SF1">
    <property type="entry name" value="D-ISOMER SPECIFIC 2-HYDROXYACID DEHYDROGENASE NAD-BINDING DOMAIN-CONTAINING PROTEIN"/>
    <property type="match status" value="1"/>
</dbReference>